<dbReference type="EMBL" id="BAAAHH010000018">
    <property type="protein sequence ID" value="GAA0956848.1"/>
    <property type="molecule type" value="Genomic_DNA"/>
</dbReference>
<dbReference type="PROSITE" id="PS51257">
    <property type="entry name" value="PROKAR_LIPOPROTEIN"/>
    <property type="match status" value="1"/>
</dbReference>
<dbReference type="RefSeq" id="WP_344242717.1">
    <property type="nucleotide sequence ID" value="NZ_BAAAHH010000018.1"/>
</dbReference>
<accession>A0ABN1RGK4</accession>
<keyword evidence="1" id="KW-0732">Signal</keyword>
<protein>
    <recommendedName>
        <fullName evidence="4">Lipoprotein</fullName>
    </recommendedName>
</protein>
<keyword evidence="3" id="KW-1185">Reference proteome</keyword>
<proteinExistence type="predicted"/>
<evidence type="ECO:0000256" key="1">
    <source>
        <dbReference type="SAM" id="SignalP"/>
    </source>
</evidence>
<comment type="caution">
    <text evidence="2">The sequence shown here is derived from an EMBL/GenBank/DDBJ whole genome shotgun (WGS) entry which is preliminary data.</text>
</comment>
<feature type="signal peptide" evidence="1">
    <location>
        <begin position="1"/>
        <end position="22"/>
    </location>
</feature>
<gene>
    <name evidence="2" type="ORF">GCM10009550_43360</name>
</gene>
<dbReference type="Proteomes" id="UP001500665">
    <property type="component" value="Unassembled WGS sequence"/>
</dbReference>
<reference evidence="2 3" key="1">
    <citation type="journal article" date="2019" name="Int. J. Syst. Evol. Microbiol.">
        <title>The Global Catalogue of Microorganisms (GCM) 10K type strain sequencing project: providing services to taxonomists for standard genome sequencing and annotation.</title>
        <authorList>
            <consortium name="The Broad Institute Genomics Platform"/>
            <consortium name="The Broad Institute Genome Sequencing Center for Infectious Disease"/>
            <person name="Wu L."/>
            <person name="Ma J."/>
        </authorList>
    </citation>
    <scope>NUCLEOTIDE SEQUENCE [LARGE SCALE GENOMIC DNA]</scope>
    <source>
        <strain evidence="2 3">JCM 10696</strain>
    </source>
</reference>
<sequence>MIRHCSAAFLLLAGLLGGCAHTGQVTPSSTAAALDPAVVQGAWWSWAAAAPAGRNPVEDETGEHCAVNQPSGMWFLAGTFGGRAVRKCTVPSARNLVAPLVNRIASEQECADLLDSATGQLKVDGVARPVLRWKGSRITVNGVADNPVTRRAGVFETYGCGLWAETGALEPGRHKVTIRGTDGDFRIAVDYHLLVTDQAGEAPRASREETLVEGS</sequence>
<name>A0ABN1RGK4_9ACTN</name>
<evidence type="ECO:0008006" key="4">
    <source>
        <dbReference type="Google" id="ProtNLM"/>
    </source>
</evidence>
<feature type="chain" id="PRO_5047001983" description="Lipoprotein" evidence="1">
    <location>
        <begin position="23"/>
        <end position="215"/>
    </location>
</feature>
<organism evidence="2 3">
    <name type="scientific">Actinocorallia libanotica</name>
    <dbReference type="NCBI Taxonomy" id="46162"/>
    <lineage>
        <taxon>Bacteria</taxon>
        <taxon>Bacillati</taxon>
        <taxon>Actinomycetota</taxon>
        <taxon>Actinomycetes</taxon>
        <taxon>Streptosporangiales</taxon>
        <taxon>Thermomonosporaceae</taxon>
        <taxon>Actinocorallia</taxon>
    </lineage>
</organism>
<evidence type="ECO:0000313" key="2">
    <source>
        <dbReference type="EMBL" id="GAA0956848.1"/>
    </source>
</evidence>
<evidence type="ECO:0000313" key="3">
    <source>
        <dbReference type="Proteomes" id="UP001500665"/>
    </source>
</evidence>